<keyword evidence="1" id="KW-0472">Membrane</keyword>
<dbReference type="KEGG" id="tbg:TbgDal_VI1110"/>
<dbReference type="RefSeq" id="XP_011773918.1">
    <property type="nucleotide sequence ID" value="XM_011775616.1"/>
</dbReference>
<gene>
    <name evidence="2" type="ORF">TbgDal_VI1110</name>
</gene>
<proteinExistence type="predicted"/>
<evidence type="ECO:0000256" key="1">
    <source>
        <dbReference type="SAM" id="Phobius"/>
    </source>
</evidence>
<protein>
    <submittedName>
        <fullName evidence="2">Uncharacterized protein</fullName>
    </submittedName>
</protein>
<dbReference type="EMBL" id="FN554969">
    <property type="protein sequence ID" value="CBH11633.1"/>
    <property type="molecule type" value="Genomic_DNA"/>
</dbReference>
<name>C9ZQF3_TRYB9</name>
<accession>C9ZQF3</accession>
<evidence type="ECO:0000313" key="2">
    <source>
        <dbReference type="EMBL" id="CBH11633.1"/>
    </source>
</evidence>
<keyword evidence="1" id="KW-0812">Transmembrane</keyword>
<keyword evidence="1" id="KW-1133">Transmembrane helix</keyword>
<dbReference type="GeneID" id="23861741"/>
<organism evidence="2 3">
    <name type="scientific">Trypanosoma brucei gambiense (strain MHOM/CI/86/DAL972)</name>
    <dbReference type="NCBI Taxonomy" id="679716"/>
    <lineage>
        <taxon>Eukaryota</taxon>
        <taxon>Discoba</taxon>
        <taxon>Euglenozoa</taxon>
        <taxon>Kinetoplastea</taxon>
        <taxon>Metakinetoplastina</taxon>
        <taxon>Trypanosomatida</taxon>
        <taxon>Trypanosomatidae</taxon>
        <taxon>Trypanosoma</taxon>
    </lineage>
</organism>
<evidence type="ECO:0000313" key="3">
    <source>
        <dbReference type="Proteomes" id="UP000002316"/>
    </source>
</evidence>
<dbReference type="AlphaFoldDB" id="C9ZQF3"/>
<sequence length="115" mass="12385">MEEKKKPNKFSASRAEILMAATNPHLRTLIVPPPSPAAPSIRNGAENYATLRTCGSLSPLFFFAIHNFAPVSSTTILSFRFFTCHSSITSSSSSFLALGGPLLFFLFSLTSGKGK</sequence>
<reference evidence="3" key="1">
    <citation type="journal article" date="2010" name="PLoS Negl. Trop. Dis.">
        <title>The genome sequence of Trypanosoma brucei gambiense, causative agent of chronic human african trypanosomiasis.</title>
        <authorList>
            <person name="Jackson A.P."/>
            <person name="Sanders M."/>
            <person name="Berry A."/>
            <person name="McQuillan J."/>
            <person name="Aslett M.A."/>
            <person name="Quail M.A."/>
            <person name="Chukualim B."/>
            <person name="Capewell P."/>
            <person name="MacLeod A."/>
            <person name="Melville S.E."/>
            <person name="Gibson W."/>
            <person name="Barry J.D."/>
            <person name="Berriman M."/>
            <person name="Hertz-Fowler C."/>
        </authorList>
    </citation>
    <scope>NUCLEOTIDE SEQUENCE [LARGE SCALE GENOMIC DNA]</scope>
    <source>
        <strain evidence="3">MHOM/CI/86/DAL972</strain>
    </source>
</reference>
<feature type="transmembrane region" description="Helical" evidence="1">
    <location>
        <begin position="60"/>
        <end position="82"/>
    </location>
</feature>
<feature type="transmembrane region" description="Helical" evidence="1">
    <location>
        <begin position="88"/>
        <end position="109"/>
    </location>
</feature>
<dbReference type="Proteomes" id="UP000002316">
    <property type="component" value="Chromosome 6"/>
</dbReference>